<sequence>MPSPDPTMDLTRRCDAIGDYYDRGFMDGRLSRGRGGCEHDSYRQGYEHGCRSLAMIERMETFRQGRAAILETTQ</sequence>
<name>A0A0F9S3J1_9ZZZZ</name>
<gene>
    <name evidence="1" type="ORF">LCGC14_0568730</name>
</gene>
<accession>A0A0F9S3J1</accession>
<dbReference type="AlphaFoldDB" id="A0A0F9S3J1"/>
<dbReference type="EMBL" id="LAZR01000831">
    <property type="protein sequence ID" value="KKN56787.1"/>
    <property type="molecule type" value="Genomic_DNA"/>
</dbReference>
<reference evidence="1" key="1">
    <citation type="journal article" date="2015" name="Nature">
        <title>Complex archaea that bridge the gap between prokaryotes and eukaryotes.</title>
        <authorList>
            <person name="Spang A."/>
            <person name="Saw J.H."/>
            <person name="Jorgensen S.L."/>
            <person name="Zaremba-Niedzwiedzka K."/>
            <person name="Martijn J."/>
            <person name="Lind A.E."/>
            <person name="van Eijk R."/>
            <person name="Schleper C."/>
            <person name="Guy L."/>
            <person name="Ettema T.J."/>
        </authorList>
    </citation>
    <scope>NUCLEOTIDE SEQUENCE</scope>
</reference>
<comment type="caution">
    <text evidence="1">The sequence shown here is derived from an EMBL/GenBank/DDBJ whole genome shotgun (WGS) entry which is preliminary data.</text>
</comment>
<organism evidence="1">
    <name type="scientific">marine sediment metagenome</name>
    <dbReference type="NCBI Taxonomy" id="412755"/>
    <lineage>
        <taxon>unclassified sequences</taxon>
        <taxon>metagenomes</taxon>
        <taxon>ecological metagenomes</taxon>
    </lineage>
</organism>
<protein>
    <submittedName>
        <fullName evidence="1">Uncharacterized protein</fullName>
    </submittedName>
</protein>
<proteinExistence type="predicted"/>
<evidence type="ECO:0000313" key="1">
    <source>
        <dbReference type="EMBL" id="KKN56787.1"/>
    </source>
</evidence>